<protein>
    <submittedName>
        <fullName evidence="1">Uncharacterized protein</fullName>
    </submittedName>
</protein>
<accession>A0AAQ3RTG7</accession>
<dbReference type="AlphaFoldDB" id="A0AAQ3RTG7"/>
<dbReference type="EMBL" id="CP144694">
    <property type="protein sequence ID" value="WVZ03616.1"/>
    <property type="molecule type" value="Genomic_DNA"/>
</dbReference>
<name>A0AAQ3RTG7_VIGMU</name>
<proteinExistence type="predicted"/>
<sequence length="135" mass="15515">MFIIFLLFHKEPNSFVLKRTTQGFKVFKTASNTYVTTQFQRKRNYQSIESASKTIECPSLSLQRIHHVHGRNSLPPSVLGIGHSVANHILQEYLQHSSGLFIDQSTDPLHATSSRQSPYRRFRYALNVVPKNFPV</sequence>
<organism evidence="1 2">
    <name type="scientific">Vigna mungo</name>
    <name type="common">Black gram</name>
    <name type="synonym">Phaseolus mungo</name>
    <dbReference type="NCBI Taxonomy" id="3915"/>
    <lineage>
        <taxon>Eukaryota</taxon>
        <taxon>Viridiplantae</taxon>
        <taxon>Streptophyta</taxon>
        <taxon>Embryophyta</taxon>
        <taxon>Tracheophyta</taxon>
        <taxon>Spermatophyta</taxon>
        <taxon>Magnoliopsida</taxon>
        <taxon>eudicotyledons</taxon>
        <taxon>Gunneridae</taxon>
        <taxon>Pentapetalae</taxon>
        <taxon>rosids</taxon>
        <taxon>fabids</taxon>
        <taxon>Fabales</taxon>
        <taxon>Fabaceae</taxon>
        <taxon>Papilionoideae</taxon>
        <taxon>50 kb inversion clade</taxon>
        <taxon>NPAAA clade</taxon>
        <taxon>indigoferoid/millettioid clade</taxon>
        <taxon>Phaseoleae</taxon>
        <taxon>Vigna</taxon>
    </lineage>
</organism>
<keyword evidence="2" id="KW-1185">Reference proteome</keyword>
<dbReference type="Proteomes" id="UP001374535">
    <property type="component" value="Chromosome 7"/>
</dbReference>
<feature type="non-terminal residue" evidence="1">
    <location>
        <position position="135"/>
    </location>
</feature>
<evidence type="ECO:0000313" key="1">
    <source>
        <dbReference type="EMBL" id="WVZ03616.1"/>
    </source>
</evidence>
<reference evidence="1 2" key="1">
    <citation type="journal article" date="2023" name="Life. Sci Alliance">
        <title>Evolutionary insights into 3D genome organization and epigenetic landscape of Vigna mungo.</title>
        <authorList>
            <person name="Junaid A."/>
            <person name="Singh B."/>
            <person name="Bhatia S."/>
        </authorList>
    </citation>
    <scope>NUCLEOTIDE SEQUENCE [LARGE SCALE GENOMIC DNA]</scope>
    <source>
        <strain evidence="1">Urdbean</strain>
    </source>
</reference>
<gene>
    <name evidence="1" type="ORF">V8G54_024422</name>
</gene>
<evidence type="ECO:0000313" key="2">
    <source>
        <dbReference type="Proteomes" id="UP001374535"/>
    </source>
</evidence>